<sequence>MGVFVWTAMQIRVDDLAGPEIRALLEEHLRHMHEVSPPQSVHALDIAKLRRPDVTFWTAWSPGELLGCGALRELSPRHGEVKSMRTVAAHRGRGVAAALLEHLITKARRRSYERLSLETGSQPAFAPARRLYQRFGFLGCAPFGDYVEDPNSVFMTLRLPAA</sequence>
<dbReference type="PROSITE" id="PS51186">
    <property type="entry name" value="GNAT"/>
    <property type="match status" value="1"/>
</dbReference>
<dbReference type="AlphaFoldDB" id="F5Y1D4"/>
<dbReference type="Pfam" id="PF00583">
    <property type="entry name" value="Acetyltransf_1"/>
    <property type="match status" value="1"/>
</dbReference>
<dbReference type="Gene3D" id="3.40.630.30">
    <property type="match status" value="1"/>
</dbReference>
<reference evidence="4 5" key="2">
    <citation type="journal article" date="2011" name="PLoS ONE">
        <title>The Cyst-Dividing Bacterium Ramlibacter tataouinensis TTB310 Genome Reveals a Well-Stocked Toolbox for Adaptation to a Desert Environment.</title>
        <authorList>
            <person name="De Luca G."/>
            <person name="Barakat M."/>
            <person name="Ortet P."/>
            <person name="Fochesato S."/>
            <person name="Jourlin-Castelli C."/>
            <person name="Ansaldi M."/>
            <person name="Py B."/>
            <person name="Fichant G."/>
            <person name="Coutinho P.M."/>
            <person name="Voulhoux R."/>
            <person name="Bastien O."/>
            <person name="Marechal E."/>
            <person name="Henrissat B."/>
            <person name="Quentin Y."/>
            <person name="Noirot P."/>
            <person name="Filloux A."/>
            <person name="Mejean V."/>
            <person name="Dubow M.S."/>
            <person name="Barras F."/>
            <person name="Barbe V."/>
            <person name="Weissenbach J."/>
            <person name="Mihalcescu I."/>
            <person name="Vermeglio A."/>
            <person name="Achouak W."/>
            <person name="Heulin T."/>
        </authorList>
    </citation>
    <scope>NUCLEOTIDE SEQUENCE [LARGE SCALE GENOMIC DNA]</scope>
    <source>
        <strain evidence="5">ATCC BAA-407 / DSM 14655 / LMG 21543 / TTB310</strain>
    </source>
</reference>
<dbReference type="CDD" id="cd04301">
    <property type="entry name" value="NAT_SF"/>
    <property type="match status" value="1"/>
</dbReference>
<dbReference type="InterPro" id="IPR000182">
    <property type="entry name" value="GNAT_dom"/>
</dbReference>
<dbReference type="PANTHER" id="PTHR43877:SF5">
    <property type="entry name" value="BLL8307 PROTEIN"/>
    <property type="match status" value="1"/>
</dbReference>
<dbReference type="HOGENOM" id="CLU_013985_11_8_4"/>
<dbReference type="PATRIC" id="fig|365046.3.peg.3693"/>
<keyword evidence="2" id="KW-0012">Acyltransferase</keyword>
<dbReference type="Proteomes" id="UP000008385">
    <property type="component" value="Chromosome"/>
</dbReference>
<name>F5Y1D4_RAMTT</name>
<proteinExistence type="predicted"/>
<dbReference type="InterPro" id="IPR016181">
    <property type="entry name" value="Acyl_CoA_acyltransferase"/>
</dbReference>
<gene>
    <name evidence="4" type="ordered locus">Rta_36030</name>
</gene>
<evidence type="ECO:0000256" key="2">
    <source>
        <dbReference type="ARBA" id="ARBA00023315"/>
    </source>
</evidence>
<dbReference type="STRING" id="365046.Rta_36030"/>
<organism evidence="4 5">
    <name type="scientific">Ramlibacter tataouinensis (strain ATCC BAA-407 / DSM 14655 / LMG 21543 / TTB310)</name>
    <dbReference type="NCBI Taxonomy" id="365046"/>
    <lineage>
        <taxon>Bacteria</taxon>
        <taxon>Pseudomonadati</taxon>
        <taxon>Pseudomonadota</taxon>
        <taxon>Betaproteobacteria</taxon>
        <taxon>Burkholderiales</taxon>
        <taxon>Comamonadaceae</taxon>
        <taxon>Ramlibacter</taxon>
    </lineage>
</organism>
<keyword evidence="5" id="KW-1185">Reference proteome</keyword>
<dbReference type="GO" id="GO:0016747">
    <property type="term" value="F:acyltransferase activity, transferring groups other than amino-acyl groups"/>
    <property type="evidence" value="ECO:0007669"/>
    <property type="project" value="InterPro"/>
</dbReference>
<accession>F5Y1D4</accession>
<dbReference type="PANTHER" id="PTHR43877">
    <property type="entry name" value="AMINOALKYLPHOSPHONATE N-ACETYLTRANSFERASE-RELATED-RELATED"/>
    <property type="match status" value="1"/>
</dbReference>
<evidence type="ECO:0000313" key="4">
    <source>
        <dbReference type="EMBL" id="AEG94718.1"/>
    </source>
</evidence>
<evidence type="ECO:0000259" key="3">
    <source>
        <dbReference type="PROSITE" id="PS51186"/>
    </source>
</evidence>
<evidence type="ECO:0000313" key="5">
    <source>
        <dbReference type="Proteomes" id="UP000008385"/>
    </source>
</evidence>
<evidence type="ECO:0000256" key="1">
    <source>
        <dbReference type="ARBA" id="ARBA00022679"/>
    </source>
</evidence>
<dbReference type="SUPFAM" id="SSF55729">
    <property type="entry name" value="Acyl-CoA N-acyltransferases (Nat)"/>
    <property type="match status" value="1"/>
</dbReference>
<dbReference type="EMBL" id="CP000245">
    <property type="protein sequence ID" value="AEG94718.1"/>
    <property type="molecule type" value="Genomic_DNA"/>
</dbReference>
<dbReference type="eggNOG" id="COG0454">
    <property type="taxonomic scope" value="Bacteria"/>
</dbReference>
<dbReference type="InterPro" id="IPR050832">
    <property type="entry name" value="Bact_Acetyltransf"/>
</dbReference>
<dbReference type="KEGG" id="rta:Rta_36030"/>
<feature type="domain" description="N-acetyltransferase" evidence="3">
    <location>
        <begin position="19"/>
        <end position="160"/>
    </location>
</feature>
<protein>
    <submittedName>
        <fullName evidence="4">Acetyltransferase-like protein</fullName>
    </submittedName>
</protein>
<keyword evidence="1 4" id="KW-0808">Transferase</keyword>
<reference evidence="5" key="1">
    <citation type="submission" date="2006-01" db="EMBL/GenBank/DDBJ databases">
        <title>Genome of the cyst-dividing bacterium Ramlibacter tataouinensis.</title>
        <authorList>
            <person name="Barakat M."/>
            <person name="Ortet P."/>
            <person name="De Luca G."/>
            <person name="Jourlin-Castelli C."/>
            <person name="Ansaldi M."/>
            <person name="Py B."/>
            <person name="Fichant G."/>
            <person name="Coutinho P."/>
            <person name="Voulhoux R."/>
            <person name="Bastien O."/>
            <person name="Roy S."/>
            <person name="Marechal E."/>
            <person name="Henrissat B."/>
            <person name="Quentin Y."/>
            <person name="Noirot P."/>
            <person name="Filloux A."/>
            <person name="Mejean V."/>
            <person name="DuBow M."/>
            <person name="Barras F."/>
            <person name="Heulin T."/>
        </authorList>
    </citation>
    <scope>NUCLEOTIDE SEQUENCE [LARGE SCALE GENOMIC DNA]</scope>
    <source>
        <strain evidence="5">ATCC BAA-407 / DSM 14655 / LMG 21543 / TTB310</strain>
    </source>
</reference>